<dbReference type="InterPro" id="IPR003767">
    <property type="entry name" value="Malate/L-lactate_DH-like"/>
</dbReference>
<dbReference type="PANTHER" id="PTHR11091:SF0">
    <property type="entry name" value="MALATE DEHYDROGENASE"/>
    <property type="match status" value="1"/>
</dbReference>
<evidence type="ECO:0000313" key="3">
    <source>
        <dbReference type="EMBL" id="MDO6124176.1"/>
    </source>
</evidence>
<accession>A0ABT8XLQ8</accession>
<dbReference type="Gene3D" id="1.10.1530.10">
    <property type="match status" value="1"/>
</dbReference>
<dbReference type="RefSeq" id="WP_244763770.1">
    <property type="nucleotide sequence ID" value="NZ_JALJCJ010000009.1"/>
</dbReference>
<dbReference type="InterPro" id="IPR043144">
    <property type="entry name" value="Mal/L-sulf/L-lact_DH-like_ah"/>
</dbReference>
<dbReference type="Pfam" id="PF02615">
    <property type="entry name" value="Ldh_2"/>
    <property type="match status" value="1"/>
</dbReference>
<gene>
    <name evidence="3" type="ORF">GB928_023540</name>
</gene>
<dbReference type="SUPFAM" id="SSF89733">
    <property type="entry name" value="L-sulfolactate dehydrogenase-like"/>
    <property type="match status" value="1"/>
</dbReference>
<reference evidence="3" key="1">
    <citation type="submission" date="2022-04" db="EMBL/GenBank/DDBJ databases">
        <title>Shinella lacus sp. nov., a novel member of the genus Shinella from water.</title>
        <authorList>
            <person name="Deng Y."/>
        </authorList>
    </citation>
    <scope>NUCLEOTIDE SEQUENCE</scope>
    <source>
        <strain evidence="3">JCM 31239</strain>
    </source>
</reference>
<organism evidence="3 4">
    <name type="scientific">Shinella curvata</name>
    <dbReference type="NCBI Taxonomy" id="1817964"/>
    <lineage>
        <taxon>Bacteria</taxon>
        <taxon>Pseudomonadati</taxon>
        <taxon>Pseudomonadota</taxon>
        <taxon>Alphaproteobacteria</taxon>
        <taxon>Hyphomicrobiales</taxon>
        <taxon>Rhizobiaceae</taxon>
        <taxon>Shinella</taxon>
    </lineage>
</organism>
<dbReference type="InterPro" id="IPR043143">
    <property type="entry name" value="Mal/L-sulf/L-lact_DH-like_NADP"/>
</dbReference>
<evidence type="ECO:0000256" key="1">
    <source>
        <dbReference type="ARBA" id="ARBA00006056"/>
    </source>
</evidence>
<proteinExistence type="inferred from homology"/>
<dbReference type="InterPro" id="IPR036111">
    <property type="entry name" value="Mal/L-sulfo/L-lacto_DH-like_sf"/>
</dbReference>
<evidence type="ECO:0000313" key="4">
    <source>
        <dbReference type="Proteomes" id="UP001177080"/>
    </source>
</evidence>
<dbReference type="PANTHER" id="PTHR11091">
    <property type="entry name" value="OXIDOREDUCTASE-RELATED"/>
    <property type="match status" value="1"/>
</dbReference>
<sequence length="334" mass="34692">MNLAPERLRGMASALLEARNVPSAHARLQADLLLEAELRGLPSHGLQRLPLILSRLDKGLADGQARGSGTWRRRSFLSVDGERGLGPVVLMHALEAMRPIVCETGIAIAAIRNANHIGMLAYYAEAAAKSGLIGIIMSTSEALVYPFGGTQAMLGTNPVAIGVPSGDQPFVLDLATSIVSMGKINHHAMRGMPIPLGWAVDAEGRPTTDANAARTGAIAPFGGAKGYGLGLAIELLVSALTGSDLAPDVRGTLDDIHAANKGDLLILIDAAAGDGSVRSLASYLDHLRGSHPSDPASPVAVPGDGARQRRAATERSGIELPQPLLEHLLALEAA</sequence>
<dbReference type="Gene3D" id="3.30.1370.60">
    <property type="entry name" value="Hypothetical oxidoreductase yiak, domain 2"/>
    <property type="match status" value="1"/>
</dbReference>
<comment type="caution">
    <text evidence="3">The sequence shown here is derived from an EMBL/GenBank/DDBJ whole genome shotgun (WGS) entry which is preliminary data.</text>
</comment>
<dbReference type="EMBL" id="WHSC02000011">
    <property type="protein sequence ID" value="MDO6124176.1"/>
    <property type="molecule type" value="Genomic_DNA"/>
</dbReference>
<keyword evidence="4" id="KW-1185">Reference proteome</keyword>
<keyword evidence="2" id="KW-0560">Oxidoreductase</keyword>
<evidence type="ECO:0000256" key="2">
    <source>
        <dbReference type="ARBA" id="ARBA00023002"/>
    </source>
</evidence>
<comment type="similarity">
    <text evidence="1">Belongs to the LDH2/MDH2 oxidoreductase family.</text>
</comment>
<dbReference type="Proteomes" id="UP001177080">
    <property type="component" value="Unassembled WGS sequence"/>
</dbReference>
<name>A0ABT8XLQ8_9HYPH</name>
<dbReference type="Gene3D" id="3.30.60.50">
    <property type="entry name" value="Hypothetical oxidoreductase yiak, domain 3"/>
    <property type="match status" value="1"/>
</dbReference>
<protein>
    <submittedName>
        <fullName evidence="3">Ldh family oxidoreductase</fullName>
    </submittedName>
</protein>